<dbReference type="NCBIfam" id="TIGR00931">
    <property type="entry name" value="antiport_nhaC"/>
    <property type="match status" value="1"/>
</dbReference>
<keyword evidence="2" id="KW-0813">Transport</keyword>
<evidence type="ECO:0000256" key="5">
    <source>
        <dbReference type="ARBA" id="ARBA00022692"/>
    </source>
</evidence>
<evidence type="ECO:0000259" key="10">
    <source>
        <dbReference type="Pfam" id="PF03553"/>
    </source>
</evidence>
<comment type="similarity">
    <text evidence="8">Belongs to the NhaC Na(+)/H(+) (TC 2.A.35) antiporter family.</text>
</comment>
<dbReference type="GO" id="GO:0005886">
    <property type="term" value="C:plasma membrane"/>
    <property type="evidence" value="ECO:0007669"/>
    <property type="project" value="UniProtKB-SubCell"/>
</dbReference>
<evidence type="ECO:0000256" key="6">
    <source>
        <dbReference type="ARBA" id="ARBA00022989"/>
    </source>
</evidence>
<feature type="transmembrane region" description="Helical" evidence="9">
    <location>
        <begin position="34"/>
        <end position="53"/>
    </location>
</feature>
<sequence length="465" mass="49185">MNQKKKLSFLLAALPILTVIIMGLMSVVKWKAGMHAPLISSIVVAAIIGKYLGYSWSELEQGLVEGVSRALPAIFILMIVGAIIGTWMLGGIIPTLIYYAYEIINPTFFVPATCFVTAIVATSTGTSFTSMATIGLALMATGIGMGFPAPLVAGAVISGAFFGDKISPLSDTTNLAPAMAGCTLFEHIGHMLWDTLPSMLLALVAYYFVGLKYVAASVAQPESIQAITMGLEKAFTIHPLLLLIPVITIALAVKRVPAVPSLVIVTFLGGLCAMVVQGVDLAAVLKAMTNGYQSQTGVKMLDSLLSRGGINSMGGIILLLTVATALGGILEKIGALEVILHTLMRRIKTSAQLLLTTLFSGLAIAFATGAQLLAIVLPARMFPPAFKEMNLHPKNLSRVSEAAGTVGINLVPWSVPAIFAQNILGVEPLQFIPYLYFVFFVLILNAFYGITGISITKIAPENGQK</sequence>
<evidence type="ECO:0000313" key="11">
    <source>
        <dbReference type="EMBL" id="ABO51728.1"/>
    </source>
</evidence>
<keyword evidence="3" id="KW-0050">Antiport</keyword>
<dbReference type="InterPro" id="IPR052180">
    <property type="entry name" value="NhaC_Na-H+_Antiporter"/>
</dbReference>
<dbReference type="GO" id="GO:0015297">
    <property type="term" value="F:antiporter activity"/>
    <property type="evidence" value="ECO:0007669"/>
    <property type="project" value="UniProtKB-KW"/>
</dbReference>
<keyword evidence="4" id="KW-1003">Cell membrane</keyword>
<accession>A4J9H5</accession>
<dbReference type="STRING" id="349161.Dred_3226"/>
<dbReference type="Pfam" id="PF03553">
    <property type="entry name" value="Na_H_antiporter"/>
    <property type="match status" value="1"/>
</dbReference>
<evidence type="ECO:0000256" key="3">
    <source>
        <dbReference type="ARBA" id="ARBA00022449"/>
    </source>
</evidence>
<evidence type="ECO:0000256" key="4">
    <source>
        <dbReference type="ARBA" id="ARBA00022475"/>
    </source>
</evidence>
<feature type="transmembrane region" description="Helical" evidence="9">
    <location>
        <begin position="74"/>
        <end position="97"/>
    </location>
</feature>
<organism evidence="11 12">
    <name type="scientific">Desulforamulus reducens (strain ATCC BAA-1160 / DSM 100696 / MI-1)</name>
    <name type="common">Desulfotomaculum reducens</name>
    <dbReference type="NCBI Taxonomy" id="349161"/>
    <lineage>
        <taxon>Bacteria</taxon>
        <taxon>Bacillati</taxon>
        <taxon>Bacillota</taxon>
        <taxon>Clostridia</taxon>
        <taxon>Eubacteriales</taxon>
        <taxon>Peptococcaceae</taxon>
        <taxon>Desulforamulus</taxon>
    </lineage>
</organism>
<feature type="transmembrane region" description="Helical" evidence="9">
    <location>
        <begin position="399"/>
        <end position="419"/>
    </location>
</feature>
<dbReference type="OrthoDB" id="9762978at2"/>
<evidence type="ECO:0000256" key="7">
    <source>
        <dbReference type="ARBA" id="ARBA00023136"/>
    </source>
</evidence>
<reference evidence="11 12" key="1">
    <citation type="submission" date="2007-03" db="EMBL/GenBank/DDBJ databases">
        <title>Complete sequence of Desulfotomaculum reducens MI-1.</title>
        <authorList>
            <consortium name="US DOE Joint Genome Institute"/>
            <person name="Copeland A."/>
            <person name="Lucas S."/>
            <person name="Lapidus A."/>
            <person name="Barry K."/>
            <person name="Detter J.C."/>
            <person name="Glavina del Rio T."/>
            <person name="Hammon N."/>
            <person name="Israni S."/>
            <person name="Dalin E."/>
            <person name="Tice H."/>
            <person name="Pitluck S."/>
            <person name="Sims D."/>
            <person name="Brettin T."/>
            <person name="Bruce D."/>
            <person name="Han C."/>
            <person name="Tapia R."/>
            <person name="Schmutz J."/>
            <person name="Larimer F."/>
            <person name="Land M."/>
            <person name="Hauser L."/>
            <person name="Kyrpides N."/>
            <person name="Kim E."/>
            <person name="Tebo B.M."/>
            <person name="Richardson P."/>
        </authorList>
    </citation>
    <scope>NUCLEOTIDE SEQUENCE [LARGE SCALE GENOMIC DNA]</scope>
    <source>
        <strain evidence="11 12">MI-1</strain>
    </source>
</reference>
<evidence type="ECO:0000256" key="9">
    <source>
        <dbReference type="SAM" id="Phobius"/>
    </source>
</evidence>
<protein>
    <submittedName>
        <fullName evidence="11">Transporter, NhaC family</fullName>
    </submittedName>
</protein>
<feature type="transmembrane region" description="Helical" evidence="9">
    <location>
        <begin position="7"/>
        <end position="28"/>
    </location>
</feature>
<keyword evidence="6 9" id="KW-1133">Transmembrane helix</keyword>
<dbReference type="Proteomes" id="UP000001556">
    <property type="component" value="Chromosome"/>
</dbReference>
<keyword evidence="7 9" id="KW-0472">Membrane</keyword>
<feature type="transmembrane region" description="Helical" evidence="9">
    <location>
        <begin position="134"/>
        <end position="162"/>
    </location>
</feature>
<feature type="transmembrane region" description="Helical" evidence="9">
    <location>
        <begin position="235"/>
        <end position="253"/>
    </location>
</feature>
<gene>
    <name evidence="11" type="ordered locus">Dred_3226</name>
</gene>
<feature type="transmembrane region" description="Helical" evidence="9">
    <location>
        <begin position="103"/>
        <end position="122"/>
    </location>
</feature>
<feature type="transmembrane region" description="Helical" evidence="9">
    <location>
        <begin position="259"/>
        <end position="288"/>
    </location>
</feature>
<dbReference type="RefSeq" id="WP_011879516.1">
    <property type="nucleotide sequence ID" value="NC_009253.1"/>
</dbReference>
<dbReference type="PANTHER" id="PTHR33451">
    <property type="entry name" value="MALATE-2H(+)/NA(+)-LACTATE ANTIPORTER"/>
    <property type="match status" value="1"/>
</dbReference>
<keyword evidence="5 9" id="KW-0812">Transmembrane</keyword>
<dbReference type="eggNOG" id="COG1757">
    <property type="taxonomic scope" value="Bacteria"/>
</dbReference>
<feature type="domain" description="Na+/H+ antiporter NhaC-like C-terminal" evidence="10">
    <location>
        <begin position="159"/>
        <end position="453"/>
    </location>
</feature>
<evidence type="ECO:0000313" key="12">
    <source>
        <dbReference type="Proteomes" id="UP000001556"/>
    </source>
</evidence>
<proteinExistence type="inferred from homology"/>
<evidence type="ECO:0000256" key="1">
    <source>
        <dbReference type="ARBA" id="ARBA00004651"/>
    </source>
</evidence>
<comment type="subcellular location">
    <subcellularLocation>
        <location evidence="1">Cell membrane</location>
        <topology evidence="1">Multi-pass membrane protein</topology>
    </subcellularLocation>
</comment>
<dbReference type="AlphaFoldDB" id="A4J9H5"/>
<feature type="transmembrane region" description="Helical" evidence="9">
    <location>
        <begin position="309"/>
        <end position="330"/>
    </location>
</feature>
<keyword evidence="12" id="KW-1185">Reference proteome</keyword>
<evidence type="ECO:0000256" key="2">
    <source>
        <dbReference type="ARBA" id="ARBA00022448"/>
    </source>
</evidence>
<evidence type="ECO:0000256" key="8">
    <source>
        <dbReference type="ARBA" id="ARBA00038435"/>
    </source>
</evidence>
<name>A4J9H5_DESRM</name>
<feature type="transmembrane region" description="Helical" evidence="9">
    <location>
        <begin position="196"/>
        <end position="215"/>
    </location>
</feature>
<dbReference type="InterPro" id="IPR018461">
    <property type="entry name" value="Na/H_Antiport_NhaC-like_C"/>
</dbReference>
<dbReference type="HOGENOM" id="CLU_033405_1_0_9"/>
<dbReference type="PANTHER" id="PTHR33451:SF3">
    <property type="entry name" value="MALATE-2H(+)_NA(+)-LACTATE ANTIPORTER"/>
    <property type="match status" value="1"/>
</dbReference>
<feature type="transmembrane region" description="Helical" evidence="9">
    <location>
        <begin position="431"/>
        <end position="455"/>
    </location>
</feature>
<dbReference type="EMBL" id="CP000612">
    <property type="protein sequence ID" value="ABO51728.1"/>
    <property type="molecule type" value="Genomic_DNA"/>
</dbReference>
<dbReference type="InterPro" id="IPR004770">
    <property type="entry name" value="Na/H_antiport_NhaC"/>
</dbReference>
<dbReference type="KEGG" id="drm:Dred_3226"/>
<feature type="transmembrane region" description="Helical" evidence="9">
    <location>
        <begin position="350"/>
        <end position="378"/>
    </location>
</feature>